<dbReference type="InterPro" id="IPR029058">
    <property type="entry name" value="AB_hydrolase_fold"/>
</dbReference>
<name>A0ABT5NT27_9PSED</name>
<feature type="domain" description="AB hydrolase-1" evidence="2">
    <location>
        <begin position="68"/>
        <end position="328"/>
    </location>
</feature>
<dbReference type="EMBL" id="JAMDGY010000027">
    <property type="protein sequence ID" value="MDD0991337.1"/>
    <property type="molecule type" value="Genomic_DNA"/>
</dbReference>
<dbReference type="PANTHER" id="PTHR35560:SF3">
    <property type="entry name" value="PEPTIDASE S9 PROLYL OLIGOPEPTIDASE CATALYTIC DOMAIN-CONTAINING PROTEIN"/>
    <property type="match status" value="1"/>
</dbReference>
<feature type="signal peptide" evidence="1">
    <location>
        <begin position="1"/>
        <end position="28"/>
    </location>
</feature>
<accession>A0ABT5NT27</accession>
<dbReference type="InterPro" id="IPR000073">
    <property type="entry name" value="AB_hydrolase_1"/>
</dbReference>
<keyword evidence="1" id="KW-0732">Signal</keyword>
<organism evidence="3 4">
    <name type="scientific">Pseudomonas fontis</name>
    <dbReference type="NCBI Taxonomy" id="2942633"/>
    <lineage>
        <taxon>Bacteria</taxon>
        <taxon>Pseudomonadati</taxon>
        <taxon>Pseudomonadota</taxon>
        <taxon>Gammaproteobacteria</taxon>
        <taxon>Pseudomonadales</taxon>
        <taxon>Pseudomonadaceae</taxon>
        <taxon>Pseudomonas</taxon>
    </lineage>
</organism>
<evidence type="ECO:0000256" key="1">
    <source>
        <dbReference type="SAM" id="SignalP"/>
    </source>
</evidence>
<dbReference type="SUPFAM" id="SSF53474">
    <property type="entry name" value="alpha/beta-Hydrolases"/>
    <property type="match status" value="1"/>
</dbReference>
<reference evidence="3 4" key="1">
    <citation type="submission" date="2022-05" db="EMBL/GenBank/DDBJ databases">
        <title>Novel Pseudomonas spp. Isolated from a Rainbow Trout Aquaculture Facility.</title>
        <authorList>
            <person name="Testerman T."/>
            <person name="Graf J."/>
        </authorList>
    </citation>
    <scope>NUCLEOTIDE SEQUENCE [LARGE SCALE GENOMIC DNA]</scope>
    <source>
        <strain evidence="3 4">ID681</strain>
    </source>
</reference>
<dbReference type="Gene3D" id="3.40.50.1820">
    <property type="entry name" value="alpha/beta hydrolase"/>
    <property type="match status" value="1"/>
</dbReference>
<dbReference type="Proteomes" id="UP001148203">
    <property type="component" value="Unassembled WGS sequence"/>
</dbReference>
<comment type="caution">
    <text evidence="3">The sequence shown here is derived from an EMBL/GenBank/DDBJ whole genome shotgun (WGS) entry which is preliminary data.</text>
</comment>
<dbReference type="PANTHER" id="PTHR35560">
    <property type="entry name" value="BLL0132 PROTEIN"/>
    <property type="match status" value="1"/>
</dbReference>
<keyword evidence="4" id="KW-1185">Reference proteome</keyword>
<sequence length="342" mass="37954">MLCCIVAALRRLPIGAVLALTVIFNAQASPAPSSVQLMQIGPQNNRYPFLVLANHDVQTASAQIDQAVVILHGVRRNADAYFATAQRLLKLAHLPSQTTLLLAPNFLTEADPGARPALPLWRKDNWMQGAFSSAGHAGITSFQALDDIVHYLSDRQRFPALQRITLIGHSAGAQLMQRYAVLNAQDETVRQSGIALRYVISSPSTYLYFDANRAQPQGFAPAEPTACPDYNRYRYGLDLAPEYLVTQQLSAQQLFQRYAGRDVTYLVGSNDNDPANRVLDKSCGAQLQGNSRLERQLNYLAYERFLSQQWNIAVQHPQFQVPGVGHSANGLYRSPRTVEQLF</sequence>
<proteinExistence type="predicted"/>
<gene>
    <name evidence="3" type="ORF">M5G11_12390</name>
</gene>
<dbReference type="RefSeq" id="WP_273911578.1">
    <property type="nucleotide sequence ID" value="NZ_JAMDGX010000043.1"/>
</dbReference>
<dbReference type="Pfam" id="PF12697">
    <property type="entry name" value="Abhydrolase_6"/>
    <property type="match status" value="1"/>
</dbReference>
<evidence type="ECO:0000259" key="2">
    <source>
        <dbReference type="Pfam" id="PF12697"/>
    </source>
</evidence>
<evidence type="ECO:0000313" key="4">
    <source>
        <dbReference type="Proteomes" id="UP001148203"/>
    </source>
</evidence>
<evidence type="ECO:0000313" key="3">
    <source>
        <dbReference type="EMBL" id="MDD0991337.1"/>
    </source>
</evidence>
<protein>
    <recommendedName>
        <fullName evidence="2">AB hydrolase-1 domain-containing protein</fullName>
    </recommendedName>
</protein>
<feature type="chain" id="PRO_5046390118" description="AB hydrolase-1 domain-containing protein" evidence="1">
    <location>
        <begin position="29"/>
        <end position="342"/>
    </location>
</feature>